<evidence type="ECO:0000256" key="13">
    <source>
        <dbReference type="ARBA" id="ARBA00023152"/>
    </source>
</evidence>
<dbReference type="InterPro" id="IPR011037">
    <property type="entry name" value="Pyrv_Knase-like_insert_dom_sf"/>
</dbReference>
<keyword evidence="8" id="KW-0547">Nucleotide-binding</keyword>
<keyword evidence="14 19" id="KW-0670">Pyruvate</keyword>
<evidence type="ECO:0000256" key="6">
    <source>
        <dbReference type="ARBA" id="ARBA00022679"/>
    </source>
</evidence>
<keyword evidence="6 16" id="KW-0808">Transferase</keyword>
<dbReference type="InterPro" id="IPR018209">
    <property type="entry name" value="Pyrv_Knase_AS"/>
</dbReference>
<dbReference type="NCBIfam" id="NF004978">
    <property type="entry name" value="PRK06354.1"/>
    <property type="match status" value="1"/>
</dbReference>
<evidence type="ECO:0000256" key="8">
    <source>
        <dbReference type="ARBA" id="ARBA00022741"/>
    </source>
</evidence>
<dbReference type="NCBIfam" id="NF004491">
    <property type="entry name" value="PRK05826.1"/>
    <property type="match status" value="1"/>
</dbReference>
<dbReference type="NCBIfam" id="TIGR01064">
    <property type="entry name" value="pyruv_kin"/>
    <property type="match status" value="1"/>
</dbReference>
<evidence type="ECO:0000256" key="14">
    <source>
        <dbReference type="ARBA" id="ARBA00023317"/>
    </source>
</evidence>
<dbReference type="GO" id="GO:0000287">
    <property type="term" value="F:magnesium ion binding"/>
    <property type="evidence" value="ECO:0007669"/>
    <property type="project" value="UniProtKB-UniRule"/>
</dbReference>
<evidence type="ECO:0000256" key="9">
    <source>
        <dbReference type="ARBA" id="ARBA00022777"/>
    </source>
</evidence>
<proteinExistence type="inferred from homology"/>
<evidence type="ECO:0000256" key="4">
    <source>
        <dbReference type="ARBA" id="ARBA00012142"/>
    </source>
</evidence>
<comment type="caution">
    <text evidence="19">The sequence shown here is derived from an EMBL/GenBank/DDBJ whole genome shotgun (WGS) entry which is preliminary data.</text>
</comment>
<evidence type="ECO:0000256" key="1">
    <source>
        <dbReference type="ARBA" id="ARBA00001958"/>
    </source>
</evidence>
<reference evidence="19" key="1">
    <citation type="submission" date="2019-09" db="EMBL/GenBank/DDBJ databases">
        <title>In-depth cultivation of the pig gut microbiome towards novel bacterial diversity and tailored functional studies.</title>
        <authorList>
            <person name="Wylensek D."/>
            <person name="Hitch T.C.A."/>
            <person name="Clavel T."/>
        </authorList>
    </citation>
    <scope>NUCLEOTIDE SEQUENCE</scope>
    <source>
        <strain evidence="19">RF-744-FAT-WT-3</strain>
    </source>
</reference>
<sequence>MRKTKIICTLGPASRSPEMIKKLFEAGMNVGRMNMSHGSHQDHHENIETFRKVRDQLGIPAAVLLDTKGPEIRIGTFKEGPVELAEGSEFTLTTEEVQGDENRVSVSYKNLPRELKSGDKVLINDGMIVLEVKKTTDTDLICSVVHGGTLSDRKGVNIPGVDIKMEYLSAQDKSDLLFGIEEDVDYVAASFMRSADDARAIRNFLDENGGSKIKVIAKIESTQGVDNFEEILPLVNGIMIARGDMGVEVDYVLLPGIQKKFIRRCVEEGKLVITATQMLESMITNPVPTRAEINDVANAVFDGTSAVMLSGESAAGKYPAEAVRTMAEICLQAEADHEKLPRVPVGYAMNADDITNAVSRAAASLAKDVNASVIIAVTTSGRTAARMSKYQPEVPVVGATHDLKVYHQMALFRGVLPMIRENHMVMEELFDHCVARAQEEGYAKKGDRVVLSAGIPVGENRTNTVRVWKINK</sequence>
<dbReference type="AlphaFoldDB" id="A0A6A8MB14"/>
<dbReference type="SUPFAM" id="SSF51621">
    <property type="entry name" value="Phosphoenolpyruvate/pyruvate domain"/>
    <property type="match status" value="1"/>
</dbReference>
<dbReference type="InterPro" id="IPR001697">
    <property type="entry name" value="Pyr_Knase"/>
</dbReference>
<dbReference type="InterPro" id="IPR015795">
    <property type="entry name" value="Pyrv_Knase_C"/>
</dbReference>
<dbReference type="PANTHER" id="PTHR11817">
    <property type="entry name" value="PYRUVATE KINASE"/>
    <property type="match status" value="1"/>
</dbReference>
<evidence type="ECO:0000256" key="5">
    <source>
        <dbReference type="ARBA" id="ARBA00018587"/>
    </source>
</evidence>
<dbReference type="PRINTS" id="PR01050">
    <property type="entry name" value="PYRUVTKNASE"/>
</dbReference>
<dbReference type="EC" id="2.7.1.40" evidence="4 15"/>
<protein>
    <recommendedName>
        <fullName evidence="5 15">Pyruvate kinase</fullName>
        <ecNumber evidence="4 15">2.7.1.40</ecNumber>
    </recommendedName>
</protein>
<evidence type="ECO:0000256" key="11">
    <source>
        <dbReference type="ARBA" id="ARBA00022842"/>
    </source>
</evidence>
<evidence type="ECO:0000256" key="7">
    <source>
        <dbReference type="ARBA" id="ARBA00022723"/>
    </source>
</evidence>
<organism evidence="19">
    <name type="scientific">Baileyella intestinalis</name>
    <dbReference type="NCBI Taxonomy" id="2606709"/>
    <lineage>
        <taxon>Bacteria</taxon>
        <taxon>Bacillati</taxon>
        <taxon>Bacillota</taxon>
        <taxon>Clostridia</taxon>
        <taxon>Peptostreptococcales</taxon>
        <taxon>Anaerovoracaceae</taxon>
        <taxon>Baileyella</taxon>
    </lineage>
</organism>
<dbReference type="Pfam" id="PF02887">
    <property type="entry name" value="PK_C"/>
    <property type="match status" value="1"/>
</dbReference>
<gene>
    <name evidence="19" type="primary">pyk</name>
    <name evidence="19" type="ORF">FYJ66_02625</name>
</gene>
<dbReference type="Gene3D" id="3.20.20.60">
    <property type="entry name" value="Phosphoenolpyruvate-binding domains"/>
    <property type="match status" value="1"/>
</dbReference>
<dbReference type="InterPro" id="IPR015806">
    <property type="entry name" value="Pyrv_Knase_insert_dom_sf"/>
</dbReference>
<dbReference type="PROSITE" id="PS00110">
    <property type="entry name" value="PYRUVATE_KINASE"/>
    <property type="match status" value="1"/>
</dbReference>
<dbReference type="Pfam" id="PF00224">
    <property type="entry name" value="PK"/>
    <property type="match status" value="1"/>
</dbReference>
<dbReference type="UniPathway" id="UPA00109">
    <property type="reaction ID" value="UER00188"/>
</dbReference>
<keyword evidence="13 16" id="KW-0324">Glycolysis</keyword>
<evidence type="ECO:0000259" key="18">
    <source>
        <dbReference type="Pfam" id="PF02887"/>
    </source>
</evidence>
<dbReference type="GO" id="GO:0016301">
    <property type="term" value="F:kinase activity"/>
    <property type="evidence" value="ECO:0007669"/>
    <property type="project" value="UniProtKB-KW"/>
</dbReference>
<keyword evidence="7" id="KW-0479">Metal-binding</keyword>
<dbReference type="Gene3D" id="2.40.33.10">
    <property type="entry name" value="PK beta-barrel domain-like"/>
    <property type="match status" value="1"/>
</dbReference>
<accession>A0A6A8MB14</accession>
<dbReference type="FunFam" id="2.40.33.10:FF:000001">
    <property type="entry name" value="Pyruvate kinase"/>
    <property type="match status" value="1"/>
</dbReference>
<evidence type="ECO:0000256" key="10">
    <source>
        <dbReference type="ARBA" id="ARBA00022840"/>
    </source>
</evidence>
<keyword evidence="9 16" id="KW-0418">Kinase</keyword>
<dbReference type="Gene3D" id="3.40.1380.20">
    <property type="entry name" value="Pyruvate kinase, C-terminal domain"/>
    <property type="match status" value="1"/>
</dbReference>
<name>A0A6A8MB14_9FIRM</name>
<dbReference type="GO" id="GO:0005524">
    <property type="term" value="F:ATP binding"/>
    <property type="evidence" value="ECO:0007669"/>
    <property type="project" value="UniProtKB-KW"/>
</dbReference>
<dbReference type="InterPro" id="IPR040442">
    <property type="entry name" value="Pyrv_kinase-like_dom_sf"/>
</dbReference>
<evidence type="ECO:0000256" key="3">
    <source>
        <dbReference type="ARBA" id="ARBA00008663"/>
    </source>
</evidence>
<dbReference type="EMBL" id="VUNB01000002">
    <property type="protein sequence ID" value="MST68486.1"/>
    <property type="molecule type" value="Genomic_DNA"/>
</dbReference>
<dbReference type="GO" id="GO:0030955">
    <property type="term" value="F:potassium ion binding"/>
    <property type="evidence" value="ECO:0007669"/>
    <property type="project" value="UniProtKB-UniRule"/>
</dbReference>
<evidence type="ECO:0000259" key="17">
    <source>
        <dbReference type="Pfam" id="PF00224"/>
    </source>
</evidence>
<keyword evidence="11 16" id="KW-0460">Magnesium</keyword>
<feature type="domain" description="Pyruvate kinase C-terminal" evidence="18">
    <location>
        <begin position="356"/>
        <end position="467"/>
    </location>
</feature>
<comment type="similarity">
    <text evidence="3 16">Belongs to the pyruvate kinase family.</text>
</comment>
<dbReference type="SUPFAM" id="SSF52935">
    <property type="entry name" value="PK C-terminal domain-like"/>
    <property type="match status" value="1"/>
</dbReference>
<comment type="pathway">
    <text evidence="2 16">Carbohydrate degradation; glycolysis; pyruvate from D-glyceraldehyde 3-phosphate: step 5/5.</text>
</comment>
<comment type="cofactor">
    <cofactor evidence="1">
        <name>K(+)</name>
        <dbReference type="ChEBI" id="CHEBI:29103"/>
    </cofactor>
</comment>
<feature type="domain" description="Pyruvate kinase barrel" evidence="17">
    <location>
        <begin position="1"/>
        <end position="323"/>
    </location>
</feature>
<keyword evidence="12" id="KW-0630">Potassium</keyword>
<comment type="catalytic activity">
    <reaction evidence="16">
        <text>pyruvate + ATP = phosphoenolpyruvate + ADP + H(+)</text>
        <dbReference type="Rhea" id="RHEA:18157"/>
        <dbReference type="ChEBI" id="CHEBI:15361"/>
        <dbReference type="ChEBI" id="CHEBI:15378"/>
        <dbReference type="ChEBI" id="CHEBI:30616"/>
        <dbReference type="ChEBI" id="CHEBI:58702"/>
        <dbReference type="ChEBI" id="CHEBI:456216"/>
        <dbReference type="EC" id="2.7.1.40"/>
    </reaction>
</comment>
<dbReference type="GO" id="GO:0004743">
    <property type="term" value="F:pyruvate kinase activity"/>
    <property type="evidence" value="ECO:0007669"/>
    <property type="project" value="UniProtKB-UniRule"/>
</dbReference>
<dbReference type="InterPro" id="IPR036918">
    <property type="entry name" value="Pyrv_Knase_C_sf"/>
</dbReference>
<evidence type="ECO:0000313" key="19">
    <source>
        <dbReference type="EMBL" id="MST68486.1"/>
    </source>
</evidence>
<dbReference type="InterPro" id="IPR015793">
    <property type="entry name" value="Pyrv_Knase_brl"/>
</dbReference>
<evidence type="ECO:0000256" key="16">
    <source>
        <dbReference type="RuleBase" id="RU000504"/>
    </source>
</evidence>
<keyword evidence="10" id="KW-0067">ATP-binding</keyword>
<evidence type="ECO:0000256" key="2">
    <source>
        <dbReference type="ARBA" id="ARBA00004997"/>
    </source>
</evidence>
<evidence type="ECO:0000256" key="15">
    <source>
        <dbReference type="NCBIfam" id="TIGR01064"/>
    </source>
</evidence>
<dbReference type="SUPFAM" id="SSF50800">
    <property type="entry name" value="PK beta-barrel domain-like"/>
    <property type="match status" value="1"/>
</dbReference>
<evidence type="ECO:0000256" key="12">
    <source>
        <dbReference type="ARBA" id="ARBA00022958"/>
    </source>
</evidence>
<dbReference type="InterPro" id="IPR015813">
    <property type="entry name" value="Pyrv/PenolPyrv_kinase-like_dom"/>
</dbReference>